<dbReference type="Proteomes" id="UP000316778">
    <property type="component" value="Unassembled WGS sequence"/>
</dbReference>
<organism evidence="2 3">
    <name type="scientific">Chitinophaga japonensis</name>
    <name type="common">Flexibacter japonensis</name>
    <dbReference type="NCBI Taxonomy" id="104662"/>
    <lineage>
        <taxon>Bacteria</taxon>
        <taxon>Pseudomonadati</taxon>
        <taxon>Bacteroidota</taxon>
        <taxon>Chitinophagia</taxon>
        <taxon>Chitinophagales</taxon>
        <taxon>Chitinophagaceae</taxon>
        <taxon>Chitinophaga</taxon>
    </lineage>
</organism>
<dbReference type="RefSeq" id="WP_145719567.1">
    <property type="nucleotide sequence ID" value="NZ_BAAAFY010000003.1"/>
</dbReference>
<sequence>MRLLHLLILLSVSSLAFSQKKALPIANWKVVPLPAPDTLEKYGWNPTDWTIFLEDSEIFATPDRKMLNGKLPFNIIPRKSEKNKLYGRRSVIEVDDGYLVGFYRGEWGGNLFWFSKNGKRRYEISDHEIVQFIIRENRVYAIEGLSHLNISKGSLIEIKKIDNKWSAVNYAALPAAPDGIDLDRENNFIIITSSDLLLVDATGKINTIESDGFWRGLYPTSILLKNNCAYIGMRGGILKFDLSSHDKQWLTPD</sequence>
<comment type="caution">
    <text evidence="2">The sequence shown here is derived from an EMBL/GenBank/DDBJ whole genome shotgun (WGS) entry which is preliminary data.</text>
</comment>
<evidence type="ECO:0000256" key="1">
    <source>
        <dbReference type="SAM" id="SignalP"/>
    </source>
</evidence>
<reference evidence="2 3" key="1">
    <citation type="journal article" date="2013" name="Stand. Genomic Sci.">
        <title>Genomic Encyclopedia of Type Strains, Phase I: The one thousand microbial genomes (KMG-I) project.</title>
        <authorList>
            <person name="Kyrpides N.C."/>
            <person name="Woyke T."/>
            <person name="Eisen J.A."/>
            <person name="Garrity G."/>
            <person name="Lilburn T.G."/>
            <person name="Beck B.J."/>
            <person name="Whitman W.B."/>
            <person name="Hugenholtz P."/>
            <person name="Klenk H.P."/>
        </authorList>
    </citation>
    <scope>NUCLEOTIDE SEQUENCE [LARGE SCALE GENOMIC DNA]</scope>
    <source>
        <strain evidence="2 3">DSM 13484</strain>
    </source>
</reference>
<evidence type="ECO:0000313" key="3">
    <source>
        <dbReference type="Proteomes" id="UP000316778"/>
    </source>
</evidence>
<name>A0A562SI54_CHIJA</name>
<protein>
    <recommendedName>
        <fullName evidence="4">Glutamine cyclotransferase</fullName>
    </recommendedName>
</protein>
<gene>
    <name evidence="2" type="ORF">LX66_5584</name>
</gene>
<keyword evidence="1" id="KW-0732">Signal</keyword>
<dbReference type="OrthoDB" id="2987994at2"/>
<dbReference type="AlphaFoldDB" id="A0A562SI54"/>
<evidence type="ECO:0000313" key="2">
    <source>
        <dbReference type="EMBL" id="TWI80979.1"/>
    </source>
</evidence>
<accession>A0A562SI54</accession>
<dbReference type="EMBL" id="VLLG01000008">
    <property type="protein sequence ID" value="TWI80979.1"/>
    <property type="molecule type" value="Genomic_DNA"/>
</dbReference>
<feature type="chain" id="PRO_5022169045" description="Glutamine cyclotransferase" evidence="1">
    <location>
        <begin position="19"/>
        <end position="253"/>
    </location>
</feature>
<proteinExistence type="predicted"/>
<evidence type="ECO:0008006" key="4">
    <source>
        <dbReference type="Google" id="ProtNLM"/>
    </source>
</evidence>
<feature type="signal peptide" evidence="1">
    <location>
        <begin position="1"/>
        <end position="18"/>
    </location>
</feature>
<keyword evidence="3" id="KW-1185">Reference proteome</keyword>